<evidence type="ECO:0000256" key="10">
    <source>
        <dbReference type="SAM" id="Phobius"/>
    </source>
</evidence>
<dbReference type="CDD" id="cd11058">
    <property type="entry name" value="CYP60B-like"/>
    <property type="match status" value="1"/>
</dbReference>
<comment type="similarity">
    <text evidence="2 9">Belongs to the cytochrome P450 family.</text>
</comment>
<evidence type="ECO:0000256" key="6">
    <source>
        <dbReference type="ARBA" id="ARBA00023004"/>
    </source>
</evidence>
<evidence type="ECO:0000256" key="1">
    <source>
        <dbReference type="ARBA" id="ARBA00001971"/>
    </source>
</evidence>
<dbReference type="FunFam" id="1.10.630.10:FF:000179">
    <property type="entry name" value="Cytochrome P450"/>
    <property type="match status" value="1"/>
</dbReference>
<dbReference type="GO" id="GO:0016705">
    <property type="term" value="F:oxidoreductase activity, acting on paired donors, with incorporation or reduction of molecular oxygen"/>
    <property type="evidence" value="ECO:0007669"/>
    <property type="project" value="InterPro"/>
</dbReference>
<organism evidence="11 12">
    <name type="scientific">Echria macrotheca</name>
    <dbReference type="NCBI Taxonomy" id="438768"/>
    <lineage>
        <taxon>Eukaryota</taxon>
        <taxon>Fungi</taxon>
        <taxon>Dikarya</taxon>
        <taxon>Ascomycota</taxon>
        <taxon>Pezizomycotina</taxon>
        <taxon>Sordariomycetes</taxon>
        <taxon>Sordariomycetidae</taxon>
        <taxon>Sordariales</taxon>
        <taxon>Schizotheciaceae</taxon>
        <taxon>Echria</taxon>
    </lineage>
</organism>
<keyword evidence="7 9" id="KW-0503">Monooxygenase</keyword>
<feature type="binding site" description="axial binding residue" evidence="8">
    <location>
        <position position="453"/>
    </location>
    <ligand>
        <name>heme</name>
        <dbReference type="ChEBI" id="CHEBI:30413"/>
    </ligand>
    <ligandPart>
        <name>Fe</name>
        <dbReference type="ChEBI" id="CHEBI:18248"/>
    </ligandPart>
</feature>
<evidence type="ECO:0000256" key="4">
    <source>
        <dbReference type="ARBA" id="ARBA00022723"/>
    </source>
</evidence>
<dbReference type="PRINTS" id="PR00385">
    <property type="entry name" value="P450"/>
</dbReference>
<gene>
    <name evidence="11" type="ORF">QBC47DRAFT_377017</name>
</gene>
<dbReference type="PRINTS" id="PR00463">
    <property type="entry name" value="EP450I"/>
</dbReference>
<name>A0AAJ0BGG5_9PEZI</name>
<dbReference type="InterPro" id="IPR017972">
    <property type="entry name" value="Cyt_P450_CS"/>
</dbReference>
<dbReference type="Pfam" id="PF00067">
    <property type="entry name" value="p450"/>
    <property type="match status" value="1"/>
</dbReference>
<keyword evidence="10" id="KW-0812">Transmembrane</keyword>
<keyword evidence="3 8" id="KW-0349">Heme</keyword>
<keyword evidence="12" id="KW-1185">Reference proteome</keyword>
<evidence type="ECO:0000313" key="11">
    <source>
        <dbReference type="EMBL" id="KAK1757808.1"/>
    </source>
</evidence>
<dbReference type="PROSITE" id="PS00086">
    <property type="entry name" value="CYTOCHROME_P450"/>
    <property type="match status" value="1"/>
</dbReference>
<dbReference type="GO" id="GO:0020037">
    <property type="term" value="F:heme binding"/>
    <property type="evidence" value="ECO:0007669"/>
    <property type="project" value="InterPro"/>
</dbReference>
<dbReference type="InterPro" id="IPR001128">
    <property type="entry name" value="Cyt_P450"/>
</dbReference>
<evidence type="ECO:0000256" key="5">
    <source>
        <dbReference type="ARBA" id="ARBA00023002"/>
    </source>
</evidence>
<keyword evidence="10" id="KW-1133">Transmembrane helix</keyword>
<keyword evidence="5 9" id="KW-0560">Oxidoreductase</keyword>
<evidence type="ECO:0000256" key="7">
    <source>
        <dbReference type="ARBA" id="ARBA00023033"/>
    </source>
</evidence>
<dbReference type="GO" id="GO:0005506">
    <property type="term" value="F:iron ion binding"/>
    <property type="evidence" value="ECO:0007669"/>
    <property type="project" value="InterPro"/>
</dbReference>
<keyword evidence="10" id="KW-0472">Membrane</keyword>
<dbReference type="Proteomes" id="UP001239445">
    <property type="component" value="Unassembled WGS sequence"/>
</dbReference>
<evidence type="ECO:0000256" key="9">
    <source>
        <dbReference type="RuleBase" id="RU000461"/>
    </source>
</evidence>
<dbReference type="EMBL" id="MU839830">
    <property type="protein sequence ID" value="KAK1757808.1"/>
    <property type="molecule type" value="Genomic_DNA"/>
</dbReference>
<dbReference type="AlphaFoldDB" id="A0AAJ0BGG5"/>
<dbReference type="InterPro" id="IPR036396">
    <property type="entry name" value="Cyt_P450_sf"/>
</dbReference>
<dbReference type="InterPro" id="IPR002401">
    <property type="entry name" value="Cyt_P450_E_grp-I"/>
</dbReference>
<evidence type="ECO:0000256" key="3">
    <source>
        <dbReference type="ARBA" id="ARBA00022617"/>
    </source>
</evidence>
<dbReference type="InterPro" id="IPR050121">
    <property type="entry name" value="Cytochrome_P450_monoxygenase"/>
</dbReference>
<keyword evidence="6 8" id="KW-0408">Iron</keyword>
<protein>
    <submittedName>
        <fullName evidence="11">Isotrichodermin C-15 hydroxylase</fullName>
    </submittedName>
</protein>
<keyword evidence="4 8" id="KW-0479">Metal-binding</keyword>
<comment type="cofactor">
    <cofactor evidence="1 8">
        <name>heme</name>
        <dbReference type="ChEBI" id="CHEBI:30413"/>
    </cofactor>
</comment>
<feature type="transmembrane region" description="Helical" evidence="10">
    <location>
        <begin position="20"/>
        <end position="40"/>
    </location>
</feature>
<reference evidence="11" key="1">
    <citation type="submission" date="2023-06" db="EMBL/GenBank/DDBJ databases">
        <title>Genome-scale phylogeny and comparative genomics of the fungal order Sordariales.</title>
        <authorList>
            <consortium name="Lawrence Berkeley National Laboratory"/>
            <person name="Hensen N."/>
            <person name="Bonometti L."/>
            <person name="Westerberg I."/>
            <person name="Brannstrom I.O."/>
            <person name="Guillou S."/>
            <person name="Cros-Aarteil S."/>
            <person name="Calhoun S."/>
            <person name="Haridas S."/>
            <person name="Kuo A."/>
            <person name="Mondo S."/>
            <person name="Pangilinan J."/>
            <person name="Riley R."/>
            <person name="Labutti K."/>
            <person name="Andreopoulos B."/>
            <person name="Lipzen A."/>
            <person name="Chen C."/>
            <person name="Yanf M."/>
            <person name="Daum C."/>
            <person name="Ng V."/>
            <person name="Clum A."/>
            <person name="Steindorff A."/>
            <person name="Ohm R."/>
            <person name="Martin F."/>
            <person name="Silar P."/>
            <person name="Natvig D."/>
            <person name="Lalanne C."/>
            <person name="Gautier V."/>
            <person name="Ament-Velasquez S.L."/>
            <person name="Kruys A."/>
            <person name="Hutchinson M.I."/>
            <person name="Powell A.J."/>
            <person name="Barry K."/>
            <person name="Miller A.N."/>
            <person name="Grigoriev I.V."/>
            <person name="Debuchy R."/>
            <person name="Gladieux P."/>
            <person name="Thoren M.H."/>
            <person name="Johannesson H."/>
        </authorList>
    </citation>
    <scope>NUCLEOTIDE SEQUENCE</scope>
    <source>
        <strain evidence="11">PSN4</strain>
    </source>
</reference>
<evidence type="ECO:0000313" key="12">
    <source>
        <dbReference type="Proteomes" id="UP001239445"/>
    </source>
</evidence>
<sequence length="509" mass="57659">MVQLDELTTGVLSMKMSSLLGLAFGAGIIYVALKAIYNLYFHPLRHFPGPLLHRASPIPWAVEHVLGIEPFATQRRHDKYGPVIRIAPNHLAFTDPAAWKDIYGTLVGHKSGQREMEKGRAFVRALDDVARSIFNADRDEHRRVRGALSHGFSDSSLRSQEHIIRRYTDQLLQRMHKLCASGPMNIEAWYNWTTFDITGDLIFGQTFGCLAGSEYHPWIAYIFGTLRVGSWMTVLSYLGMHGLVQAIYRYASRVGMADLKNMQAYTETMMRSRLAEKRDDDLFEGLLKHQDEWDMSFEKLCSNAFILVLGGSETTATTLSGATYMLATHPDKLEKLKTEVRGAFKSVDEINMASVNKLSYMLAVLTEALRLYPPVSSGLCRVVPPGGANIAGRWVAGGTYVEVQHWSINHSSDHWADPWEFKPERFLRSEDSSAKSGDVIEALQPFSAGPRNCIGRNLAYAEMRLILARIIYDFDIKLADDSQNWIEKQKAYILWDRIPLNVYFKPVQR</sequence>
<dbReference type="Gene3D" id="1.10.630.10">
    <property type="entry name" value="Cytochrome P450"/>
    <property type="match status" value="1"/>
</dbReference>
<accession>A0AAJ0BGG5</accession>
<dbReference type="SUPFAM" id="SSF48264">
    <property type="entry name" value="Cytochrome P450"/>
    <property type="match status" value="1"/>
</dbReference>
<dbReference type="PANTHER" id="PTHR24305">
    <property type="entry name" value="CYTOCHROME P450"/>
    <property type="match status" value="1"/>
</dbReference>
<evidence type="ECO:0000256" key="8">
    <source>
        <dbReference type="PIRSR" id="PIRSR602401-1"/>
    </source>
</evidence>
<evidence type="ECO:0000256" key="2">
    <source>
        <dbReference type="ARBA" id="ARBA00010617"/>
    </source>
</evidence>
<dbReference type="PANTHER" id="PTHR24305:SF230">
    <property type="entry name" value="P450, PUTATIVE (EUROFUNG)-RELATED"/>
    <property type="match status" value="1"/>
</dbReference>
<proteinExistence type="inferred from homology"/>
<comment type="caution">
    <text evidence="11">The sequence shown here is derived from an EMBL/GenBank/DDBJ whole genome shotgun (WGS) entry which is preliminary data.</text>
</comment>
<dbReference type="GO" id="GO:0004497">
    <property type="term" value="F:monooxygenase activity"/>
    <property type="evidence" value="ECO:0007669"/>
    <property type="project" value="UniProtKB-KW"/>
</dbReference>